<dbReference type="Pfam" id="PF07508">
    <property type="entry name" value="Recombinase"/>
    <property type="match status" value="1"/>
</dbReference>
<dbReference type="Pfam" id="PF00248">
    <property type="entry name" value="Aldo_ket_red"/>
    <property type="match status" value="1"/>
</dbReference>
<organism evidence="3 4">
    <name type="scientific">Selenomonas ruminantium</name>
    <dbReference type="NCBI Taxonomy" id="971"/>
    <lineage>
        <taxon>Bacteria</taxon>
        <taxon>Bacillati</taxon>
        <taxon>Bacillota</taxon>
        <taxon>Negativicutes</taxon>
        <taxon>Selenomonadales</taxon>
        <taxon>Selenomonadaceae</taxon>
        <taxon>Selenomonas</taxon>
    </lineage>
</organism>
<dbReference type="Pfam" id="PF13408">
    <property type="entry name" value="Zn_ribbon_recom"/>
    <property type="match status" value="1"/>
</dbReference>
<evidence type="ECO:0000256" key="1">
    <source>
        <dbReference type="SAM" id="MobiDB-lite"/>
    </source>
</evidence>
<evidence type="ECO:0000259" key="2">
    <source>
        <dbReference type="PROSITE" id="PS51737"/>
    </source>
</evidence>
<dbReference type="PROSITE" id="PS51737">
    <property type="entry name" value="RECOMBINASE_DNA_BIND"/>
    <property type="match status" value="1"/>
</dbReference>
<dbReference type="InterPro" id="IPR036812">
    <property type="entry name" value="NAD(P)_OxRdtase_dom_sf"/>
</dbReference>
<feature type="domain" description="Recombinase" evidence="2">
    <location>
        <begin position="218"/>
        <end position="344"/>
    </location>
</feature>
<dbReference type="InterPro" id="IPR020471">
    <property type="entry name" value="AKR"/>
</dbReference>
<dbReference type="GO" id="GO:0000150">
    <property type="term" value="F:DNA strand exchange activity"/>
    <property type="evidence" value="ECO:0007669"/>
    <property type="project" value="InterPro"/>
</dbReference>
<dbReference type="Gene3D" id="3.20.20.100">
    <property type="entry name" value="NADP-dependent oxidoreductase domain"/>
    <property type="match status" value="1"/>
</dbReference>
<name>A0A1I0V2K6_SELRU</name>
<evidence type="ECO:0000313" key="4">
    <source>
        <dbReference type="Proteomes" id="UP000183843"/>
    </source>
</evidence>
<dbReference type="Gene3D" id="3.90.1750.20">
    <property type="entry name" value="Putative Large Serine Recombinase, Chain B, Domain 2"/>
    <property type="match status" value="1"/>
</dbReference>
<evidence type="ECO:0000313" key="3">
    <source>
        <dbReference type="EMBL" id="SFA70564.1"/>
    </source>
</evidence>
<dbReference type="InterPro" id="IPR025827">
    <property type="entry name" value="Zn_ribbon_recom_dom"/>
</dbReference>
<proteinExistence type="predicted"/>
<dbReference type="PANTHER" id="PTHR30461">
    <property type="entry name" value="DNA-INVERTASE FROM LAMBDOID PROPHAGE"/>
    <property type="match status" value="1"/>
</dbReference>
<dbReference type="SUPFAM" id="SSF51430">
    <property type="entry name" value="NAD(P)-linked oxidoreductase"/>
    <property type="match status" value="1"/>
</dbReference>
<feature type="region of interest" description="Disordered" evidence="1">
    <location>
        <begin position="35"/>
        <end position="61"/>
    </location>
</feature>
<dbReference type="Proteomes" id="UP000183843">
    <property type="component" value="Unassembled WGS sequence"/>
</dbReference>
<dbReference type="InterPro" id="IPR023210">
    <property type="entry name" value="NADP_OxRdtase_dom"/>
</dbReference>
<accession>A0A1I0V2K6</accession>
<dbReference type="GO" id="GO:0003677">
    <property type="term" value="F:DNA binding"/>
    <property type="evidence" value="ECO:0007669"/>
    <property type="project" value="InterPro"/>
</dbReference>
<dbReference type="PROSITE" id="PS00798">
    <property type="entry name" value="ALDOKETO_REDUCTASE_1"/>
    <property type="match status" value="1"/>
</dbReference>
<reference evidence="3 4" key="1">
    <citation type="submission" date="2016-10" db="EMBL/GenBank/DDBJ databases">
        <authorList>
            <person name="de Groot N.N."/>
        </authorList>
    </citation>
    <scope>NUCLEOTIDE SEQUENCE [LARGE SCALE GENOMIC DNA]</scope>
    <source>
        <strain evidence="3 4">L14</strain>
    </source>
</reference>
<dbReference type="PANTHER" id="PTHR30461:SF23">
    <property type="entry name" value="DNA RECOMBINASE-RELATED"/>
    <property type="match status" value="1"/>
</dbReference>
<dbReference type="GO" id="GO:0016491">
    <property type="term" value="F:oxidoreductase activity"/>
    <property type="evidence" value="ECO:0007669"/>
    <property type="project" value="InterPro"/>
</dbReference>
<protein>
    <submittedName>
        <fullName evidence="3">Recombinase zinc beta ribbon domain-containing protein</fullName>
    </submittedName>
</protein>
<dbReference type="InterPro" id="IPR011109">
    <property type="entry name" value="DNA_bind_recombinase_dom"/>
</dbReference>
<dbReference type="EMBL" id="FOJX01000001">
    <property type="protein sequence ID" value="SFA70564.1"/>
    <property type="molecule type" value="Genomic_DNA"/>
</dbReference>
<dbReference type="PRINTS" id="PR00069">
    <property type="entry name" value="ALDKETRDTASE"/>
</dbReference>
<dbReference type="AlphaFoldDB" id="A0A1I0V2K6"/>
<sequence>MSLSNHATKSIKSVIGFLASLLLLLTGVAGCGASSQDSISGEAKPTNPRGASGQKPMTSDSALRKTIKLNSGYEMPMLGLGTWTLSNDVAEESAYFAIKNGYRLIDTARYYGNEIGVGRGVRRAIDEGIVSREEIFVTSKIMPGDYQRPDAAIDDSMARLGLGYIDLMLIHQPGRGEILLTVLSSLSQEEARSISENVTWGVRKKMADGKFSVPFSRFLGYDRGEDGGLIINEDEAQTVRLIFRLYLEGLSSYAIAKELTGRGILTVTGKEKWNAATINGVLGNEKYTGNARLQKTFTPDFLTKKAVKNTGQVPSYYVENSHPAIIEPAVFDMVQAEMARRTKCGRRYSGVSIFSGKIKCGECGGFFGSKVWHSTDKYRRVIYRCNNKYGGKKCRTRHVTEEDVKVAFVAAFNRLVGEKDEMIANAKTVRSTICATEDLERERSALTEELTVVVKMVEECVAQNARIAQNQAEYQERYNGLVGRYEKTKARLDEVMESIAAKEIQRERLTGFIRTLERQGTIAEFDEGLWSSMVECVTVGADGVLTVEFRDGTRA</sequence>
<dbReference type="InterPro" id="IPR050639">
    <property type="entry name" value="SSR_resolvase"/>
</dbReference>
<gene>
    <name evidence="3" type="ORF">SAMN05216587_101196</name>
</gene>
<dbReference type="InterPro" id="IPR038109">
    <property type="entry name" value="DNA_bind_recomb_sf"/>
</dbReference>
<dbReference type="InterPro" id="IPR018170">
    <property type="entry name" value="Aldo/ket_reductase_CS"/>
</dbReference>